<feature type="compositionally biased region" description="Polar residues" evidence="7">
    <location>
        <begin position="1464"/>
        <end position="1481"/>
    </location>
</feature>
<keyword evidence="4" id="KW-0805">Transcription regulation</keyword>
<feature type="compositionally biased region" description="Polar residues" evidence="7">
    <location>
        <begin position="1150"/>
        <end position="1159"/>
    </location>
</feature>
<feature type="compositionally biased region" description="Polar residues" evidence="7">
    <location>
        <begin position="1521"/>
        <end position="1545"/>
    </location>
</feature>
<keyword evidence="2" id="KW-0808">Transferase</keyword>
<feature type="compositionally biased region" description="Polar residues" evidence="7">
    <location>
        <begin position="1615"/>
        <end position="1637"/>
    </location>
</feature>
<evidence type="ECO:0000313" key="12">
    <source>
        <dbReference type="Proteomes" id="UP000774804"/>
    </source>
</evidence>
<feature type="region of interest" description="Disordered" evidence="7">
    <location>
        <begin position="568"/>
        <end position="640"/>
    </location>
</feature>
<feature type="compositionally biased region" description="Acidic residues" evidence="7">
    <location>
        <begin position="1747"/>
        <end position="1758"/>
    </location>
</feature>
<feature type="region of interest" description="Disordered" evidence="7">
    <location>
        <begin position="1143"/>
        <end position="1219"/>
    </location>
</feature>
<accession>A0A8T1DYT6</accession>
<evidence type="ECO:0000313" key="11">
    <source>
        <dbReference type="EMBL" id="KAG3227974.1"/>
    </source>
</evidence>
<keyword evidence="5" id="KW-0804">Transcription</keyword>
<feature type="domain" description="SET" evidence="8">
    <location>
        <begin position="917"/>
        <end position="1033"/>
    </location>
</feature>
<feature type="region of interest" description="Disordered" evidence="7">
    <location>
        <begin position="1721"/>
        <end position="1785"/>
    </location>
</feature>
<dbReference type="InterPro" id="IPR033467">
    <property type="entry name" value="Tesmin/TSO1-like_CXC"/>
</dbReference>
<dbReference type="InterPro" id="IPR046341">
    <property type="entry name" value="SET_dom_sf"/>
</dbReference>
<dbReference type="Proteomes" id="UP000760860">
    <property type="component" value="Unassembled WGS sequence"/>
</dbReference>
<feature type="compositionally biased region" description="Basic and acidic residues" evidence="7">
    <location>
        <begin position="17"/>
        <end position="38"/>
    </location>
</feature>
<dbReference type="GO" id="GO:0031507">
    <property type="term" value="P:heterochromatin formation"/>
    <property type="evidence" value="ECO:0007669"/>
    <property type="project" value="TreeGrafter"/>
</dbReference>
<feature type="region of interest" description="Disordered" evidence="7">
    <location>
        <begin position="1"/>
        <end position="114"/>
    </location>
</feature>
<sequence>MKAPDTDMSEDGAASSDSRKRSRESSAEPRRTHRKTETRVFYSEVMAQEREMERINFEKSRHQQSSPTQLRKGETVESPAKRSKQKRAEERRTKRQKLRCNMSPRSPDGGPQLPLRSGVSLVNLEGDAAQLQRKRRFARDEDAIHDATLHSTAWRNLKFAEAPGNLLPDRDGVSEPFALVFDAPLEEFGDELKEKCAVSTEFLKSKPLTMMSGTRGEAKEELQVEERVKQLIEEATPLVKKCHAARANAIIAKTRQQIAAYLEQRPVMREKACTLTGLPLQISRLEKVAARRLLRDDEFATEGVIRPHYSIGRTEADHSGHVYPEVVTFLSKIAPIPRSTTCMLSCGTHRVEDDPIIRFVPYFSANNAKNKAPQFSSMESCKDTLVGMDNEVNEYVLRYVVSACGGDQAVFEALQRCGAFTQPFANYSDILERVTRERLYKKHLHELEAQQNSVGVSGRTVVTLLEECFAARTGAHLRGRLQPFPAHVLLNHLQEGGDTGVRNAPSKEFKELAIKYQDFFCRRCCTYSCRNHGREQPVPVVRVDPSYPLVKASVKLWRRVEEEQLAEVLAEEEEQDDADDEMDGEQTPESDEPMSELTPAVESTDNEDKTQKPAPDSAAVGAASTRRSSRAQTAASTKASSKKLNAIRLRKLVRSKTSDVSEYLGFDGIYQSLTQDRKSELLSADMRCGPHCCKPVSDTTQDGDIDGFSALQDKRWDDSEVALLDKLERCIGPNPCALAALIATRSCTDVAEFLRERESRLHDDLHELGLFRSGPYGRNRDRSNGVLGNSFEHLRRTRSQRMKDRGANHEYVPCNHDGGSCDSAQCSCMRRDHYCEKSCGCSPDCSNRFPGCHCEVGQCRTSECPCYFAARECDPDVCTSCGASELPVIIADEESKGKTAAQLKTCGNVNIMRGQMRKIGVSASETHGWGAYAMESVKKGEFLYEYTGSLLSQDEAERRGNVYDKTTISFLFDLNEDSVVDATRKGNKSKFANHDSGDPKCFARIMLVNGDHRIGIYAKQGITAGDELFFDYGYSGVIPDWSQSRIGSSKDTASVEEDDDNKASSVDVKEEREQNARPNFQAEANYLCLEERLGGLCMRDGIHIGGASGNLSLSVRRHMEYNWGDPKKNSLLSSRMMAKAEVTRKKRLTSVRSTLSNQLHPAIENKLRKKKKAPDSARRHLDGDDNNSRSSCNNNDTYDGDKTEPQLASDDESSTLDTIRHDVFPVPARASYTNNVSMFDEFDQNAAADGLFHPASAIEAFAEHDAKYHQEIKSASGKSRSGPRRARSGSEYPPSRENHRLPALHRGKIKRVSTRPEEKMQRAINNGSAPASMTTASSLSKLVDADNKKRGLSATQSDSKLYAPRGQDTVPSTADRNALDFLEREFECESDNNPHNSPVAKSSRAVSELDNNEAPDDSSSVVPQLDISLARKFEQLKHIMKSNREKHNSARGNSEHPSNEAPGASSSSTGHPKASSRSNQVSAKSTIRASSSGSSATKNGGEARTKGVLMKRSTPAARASENMNNGPPGSKHTSGAASRKTSSSVAVAKAPLIRSRKEMKVRSGVSLSALKAEHQEALQMLKELGGPMDLDYLHVQIDVDSNTSKARVGRNITRTTGINRSSGSTMALAGSKSTNQLHAGDSALTPPTSSVSMVTKLRESISSGRSRESSPRPSSSSGREVKKDDASSLVPESTESNQTRVQESAADITAALDKAALVDPEIALHSSSPPSLSPNKSSSDPWKQYEDDIIGDEDEDNNELEHDGCSQVKAKPGGRYSDEDFESDR</sequence>
<dbReference type="PROSITE" id="PS51633">
    <property type="entry name" value="CXC"/>
    <property type="match status" value="1"/>
</dbReference>
<feature type="compositionally biased region" description="Basic and acidic residues" evidence="7">
    <location>
        <begin position="47"/>
        <end position="61"/>
    </location>
</feature>
<keyword evidence="3" id="KW-0949">S-adenosyl-L-methionine</keyword>
<feature type="domain" description="CXC" evidence="9">
    <location>
        <begin position="796"/>
        <end position="898"/>
    </location>
</feature>
<evidence type="ECO:0000256" key="4">
    <source>
        <dbReference type="ARBA" id="ARBA00023015"/>
    </source>
</evidence>
<feature type="compositionally biased region" description="Polar residues" evidence="7">
    <location>
        <begin position="1391"/>
        <end position="1400"/>
    </location>
</feature>
<dbReference type="InterPro" id="IPR001214">
    <property type="entry name" value="SET_dom"/>
</dbReference>
<proteinExistence type="predicted"/>
<feature type="compositionally biased region" description="Low complexity" evidence="7">
    <location>
        <begin position="617"/>
        <end position="640"/>
    </location>
</feature>
<dbReference type="PANTHER" id="PTHR45747:SF4">
    <property type="entry name" value="HISTONE-LYSINE N-METHYLTRANSFERASE E(Z)"/>
    <property type="match status" value="1"/>
</dbReference>
<evidence type="ECO:0000256" key="2">
    <source>
        <dbReference type="ARBA" id="ARBA00022679"/>
    </source>
</evidence>
<feature type="compositionally biased region" description="Basic residues" evidence="7">
    <location>
        <begin position="1302"/>
        <end position="1313"/>
    </location>
</feature>
<dbReference type="Proteomes" id="UP000774804">
    <property type="component" value="Unassembled WGS sequence"/>
</dbReference>
<dbReference type="Pfam" id="PF00856">
    <property type="entry name" value="SET"/>
    <property type="match status" value="1"/>
</dbReference>
<name>A0A8T1DYT6_9STRA</name>
<dbReference type="Gene3D" id="2.170.270.10">
    <property type="entry name" value="SET domain"/>
    <property type="match status" value="1"/>
</dbReference>
<evidence type="ECO:0000256" key="6">
    <source>
        <dbReference type="ARBA" id="ARBA00048568"/>
    </source>
</evidence>
<dbReference type="SUPFAM" id="SSF82199">
    <property type="entry name" value="SET domain"/>
    <property type="match status" value="1"/>
</dbReference>
<feature type="region of interest" description="Disordered" evidence="7">
    <location>
        <begin position="1269"/>
        <end position="1374"/>
    </location>
</feature>
<dbReference type="VEuPathDB" id="FungiDB:PC110_g77"/>
<dbReference type="PANTHER" id="PTHR45747">
    <property type="entry name" value="HISTONE-LYSINE N-METHYLTRANSFERASE E(Z)"/>
    <property type="match status" value="1"/>
</dbReference>
<feature type="region of interest" description="Disordered" evidence="7">
    <location>
        <begin position="1615"/>
        <end position="1706"/>
    </location>
</feature>
<gene>
    <name evidence="10" type="ORF">PC115_g154</name>
    <name evidence="11" type="ORF">PC129_g1470</name>
</gene>
<feature type="compositionally biased region" description="Low complexity" evidence="7">
    <location>
        <begin position="1482"/>
        <end position="1496"/>
    </location>
</feature>
<dbReference type="InterPro" id="IPR026489">
    <property type="entry name" value="CXC_dom"/>
</dbReference>
<feature type="compositionally biased region" description="Polar residues" evidence="7">
    <location>
        <begin position="1690"/>
        <end position="1702"/>
    </location>
</feature>
<evidence type="ECO:0000313" key="10">
    <source>
        <dbReference type="EMBL" id="KAG2944653.1"/>
    </source>
</evidence>
<feature type="region of interest" description="Disordered" evidence="7">
    <location>
        <begin position="1388"/>
        <end position="1423"/>
    </location>
</feature>
<dbReference type="GO" id="GO:0005634">
    <property type="term" value="C:nucleus"/>
    <property type="evidence" value="ECO:0007669"/>
    <property type="project" value="TreeGrafter"/>
</dbReference>
<evidence type="ECO:0000256" key="5">
    <source>
        <dbReference type="ARBA" id="ARBA00023163"/>
    </source>
</evidence>
<dbReference type="SMART" id="SM00317">
    <property type="entry name" value="SET"/>
    <property type="match status" value="1"/>
</dbReference>
<dbReference type="CDD" id="cd10519">
    <property type="entry name" value="SET_EZH"/>
    <property type="match status" value="1"/>
</dbReference>
<evidence type="ECO:0000256" key="1">
    <source>
        <dbReference type="ARBA" id="ARBA00022603"/>
    </source>
</evidence>
<feature type="compositionally biased region" description="Low complexity" evidence="7">
    <location>
        <begin position="1726"/>
        <end position="1741"/>
    </location>
</feature>
<evidence type="ECO:0000256" key="3">
    <source>
        <dbReference type="ARBA" id="ARBA00022691"/>
    </source>
</evidence>
<dbReference type="GO" id="GO:0032259">
    <property type="term" value="P:methylation"/>
    <property type="evidence" value="ECO:0007669"/>
    <property type="project" value="UniProtKB-KW"/>
</dbReference>
<organism evidence="10 12">
    <name type="scientific">Phytophthora cactorum</name>
    <dbReference type="NCBI Taxonomy" id="29920"/>
    <lineage>
        <taxon>Eukaryota</taxon>
        <taxon>Sar</taxon>
        <taxon>Stramenopiles</taxon>
        <taxon>Oomycota</taxon>
        <taxon>Peronosporomycetes</taxon>
        <taxon>Peronosporales</taxon>
        <taxon>Peronosporaceae</taxon>
        <taxon>Phytophthora</taxon>
    </lineage>
</organism>
<dbReference type="InterPro" id="IPR045318">
    <property type="entry name" value="EZH1/2-like"/>
</dbReference>
<feature type="compositionally biased region" description="Basic and acidic residues" evidence="7">
    <location>
        <begin position="1173"/>
        <end position="1187"/>
    </location>
</feature>
<feature type="compositionally biased region" description="Basic and acidic residues" evidence="7">
    <location>
        <begin position="1443"/>
        <end position="1458"/>
    </location>
</feature>
<comment type="catalytic activity">
    <reaction evidence="6">
        <text>L-lysyl(27)-[histone H3] + 3 S-adenosyl-L-methionine = N(6),N(6),N(6)-trimethyl-L-lysyl(27)-[histone H3] + 3 S-adenosyl-L-homocysteine + 3 H(+)</text>
        <dbReference type="Rhea" id="RHEA:60292"/>
        <dbReference type="Rhea" id="RHEA-COMP:15535"/>
        <dbReference type="Rhea" id="RHEA-COMP:15548"/>
        <dbReference type="ChEBI" id="CHEBI:15378"/>
        <dbReference type="ChEBI" id="CHEBI:29969"/>
        <dbReference type="ChEBI" id="CHEBI:57856"/>
        <dbReference type="ChEBI" id="CHEBI:59789"/>
        <dbReference type="ChEBI" id="CHEBI:61961"/>
        <dbReference type="EC" id="2.1.1.356"/>
    </reaction>
</comment>
<keyword evidence="1" id="KW-0489">Methyltransferase</keyword>
<evidence type="ECO:0000259" key="9">
    <source>
        <dbReference type="PROSITE" id="PS51633"/>
    </source>
</evidence>
<feature type="compositionally biased region" description="Polar residues" evidence="7">
    <location>
        <begin position="1323"/>
        <end position="1340"/>
    </location>
</feature>
<dbReference type="EMBL" id="RCMV01000023">
    <property type="protein sequence ID" value="KAG3227974.1"/>
    <property type="molecule type" value="Genomic_DNA"/>
</dbReference>
<dbReference type="SMART" id="SM01114">
    <property type="entry name" value="CXC"/>
    <property type="match status" value="1"/>
</dbReference>
<feature type="region of interest" description="Disordered" evidence="7">
    <location>
        <begin position="1443"/>
        <end position="1547"/>
    </location>
</feature>
<dbReference type="Pfam" id="PF18264">
    <property type="entry name" value="preSET_CXC"/>
    <property type="match status" value="1"/>
</dbReference>
<dbReference type="GO" id="GO:0140951">
    <property type="term" value="F:histone H3K27 trimethyltransferase activity"/>
    <property type="evidence" value="ECO:0007669"/>
    <property type="project" value="UniProtKB-EC"/>
</dbReference>
<dbReference type="FunFam" id="2.170.270.10:FF:000001">
    <property type="entry name" value="Putative histone-lysine N-methyltransferase EZH2"/>
    <property type="match status" value="1"/>
</dbReference>
<dbReference type="EMBL" id="RCMI01000002">
    <property type="protein sequence ID" value="KAG2944653.1"/>
    <property type="molecule type" value="Genomic_DNA"/>
</dbReference>
<dbReference type="GO" id="GO:0003682">
    <property type="term" value="F:chromatin binding"/>
    <property type="evidence" value="ECO:0007669"/>
    <property type="project" value="TreeGrafter"/>
</dbReference>
<feature type="compositionally biased region" description="Acidic residues" evidence="7">
    <location>
        <begin position="568"/>
        <end position="594"/>
    </location>
</feature>
<dbReference type="PROSITE" id="PS50280">
    <property type="entry name" value="SET"/>
    <property type="match status" value="1"/>
</dbReference>
<protein>
    <submittedName>
        <fullName evidence="10">Uncharacterized protein</fullName>
    </submittedName>
</protein>
<feature type="region of interest" description="Disordered" evidence="7">
    <location>
        <begin position="1045"/>
        <end position="1075"/>
    </location>
</feature>
<dbReference type="InterPro" id="IPR041355">
    <property type="entry name" value="Pre-SET_CXC"/>
</dbReference>
<evidence type="ECO:0000256" key="7">
    <source>
        <dbReference type="SAM" id="MobiDB-lite"/>
    </source>
</evidence>
<comment type="caution">
    <text evidence="10">The sequence shown here is derived from an EMBL/GenBank/DDBJ whole genome shotgun (WGS) entry which is preliminary data.</text>
</comment>
<evidence type="ECO:0000259" key="8">
    <source>
        <dbReference type="PROSITE" id="PS50280"/>
    </source>
</evidence>
<reference evidence="10" key="1">
    <citation type="submission" date="2018-10" db="EMBL/GenBank/DDBJ databases">
        <title>Effector identification in a new, highly contiguous assembly of the strawberry crown rot pathogen Phytophthora cactorum.</title>
        <authorList>
            <person name="Armitage A.D."/>
            <person name="Nellist C.F."/>
            <person name="Bates H."/>
            <person name="Vickerstaff R.J."/>
            <person name="Harrison R.J."/>
        </authorList>
    </citation>
    <scope>NUCLEOTIDE SEQUENCE</scope>
    <source>
        <strain evidence="10">4032</strain>
        <strain evidence="11">P421</strain>
    </source>
</reference>